<keyword evidence="2" id="KW-0378">Hydrolase</keyword>
<evidence type="ECO:0000256" key="4">
    <source>
        <dbReference type="SAM" id="SignalP"/>
    </source>
</evidence>
<evidence type="ECO:0000256" key="2">
    <source>
        <dbReference type="ARBA" id="ARBA00022801"/>
    </source>
</evidence>
<accession>A0A383UPM7</accession>
<evidence type="ECO:0000256" key="1">
    <source>
        <dbReference type="ARBA" id="ARBA00022722"/>
    </source>
</evidence>
<sequence length="401" mass="45359">MKTPLALYLTLTTLQVCSVSATFAKTDYICGKDVISELNIKTSIKNACYALYESRRKFRYPAVYSASDMFHVTDAILFSWPIAVKDKVYQIGHPGNLRLIIDSSCRFYGIIMKFKLLPDQRCYHPVEPPLGIDDSSNSAHRRLSGIRGYNCKGEIFDSIYVEKVRRFTVSELRGFVPDSQQTGLNNPEEVNKLFGPLVFLLPSEPVNSNLNREISDISYFTVVDSQHKELGMAFRSEDKWERCDELWEMEPEHRQVSAPGINSVGETLFEGVGDYQCGTHQFTRKSVNSHMHVACKIIKDAQKSEKPIQTSRLRGAVIATPTGLFKAWKFPLQFYERENISRHESVTNKCVIILDRLCNFHGVYLYDSRMRVACKPLSPSGSSGTNNPKISTPGPSLPNES</sequence>
<dbReference type="InterPro" id="IPR016191">
    <property type="entry name" value="Ribonuclease/ribotoxin"/>
</dbReference>
<dbReference type="GO" id="GO:0004540">
    <property type="term" value="F:RNA nuclease activity"/>
    <property type="evidence" value="ECO:0007669"/>
    <property type="project" value="InterPro"/>
</dbReference>
<evidence type="ECO:0000256" key="3">
    <source>
        <dbReference type="SAM" id="MobiDB-lite"/>
    </source>
</evidence>
<evidence type="ECO:0000313" key="6">
    <source>
        <dbReference type="Proteomes" id="UP000275772"/>
    </source>
</evidence>
<keyword evidence="4" id="KW-0732">Signal</keyword>
<dbReference type="SUPFAM" id="SSF53933">
    <property type="entry name" value="Microbial ribonucleases"/>
    <property type="match status" value="1"/>
</dbReference>
<feature type="signal peptide" evidence="4">
    <location>
        <begin position="1"/>
        <end position="21"/>
    </location>
</feature>
<proteinExistence type="predicted"/>
<evidence type="ECO:0000313" key="5">
    <source>
        <dbReference type="EMBL" id="SZF02283.1"/>
    </source>
</evidence>
<dbReference type="AlphaFoldDB" id="A0A383UPM7"/>
<gene>
    <name evidence="5" type="ORF">BLGHR1_13062</name>
</gene>
<organism evidence="5 6">
    <name type="scientific">Blumeria hordei</name>
    <name type="common">Barley powdery mildew</name>
    <name type="synonym">Blumeria graminis f. sp. hordei</name>
    <dbReference type="NCBI Taxonomy" id="2867405"/>
    <lineage>
        <taxon>Eukaryota</taxon>
        <taxon>Fungi</taxon>
        <taxon>Dikarya</taxon>
        <taxon>Ascomycota</taxon>
        <taxon>Pezizomycotina</taxon>
        <taxon>Leotiomycetes</taxon>
        <taxon>Erysiphales</taxon>
        <taxon>Erysiphaceae</taxon>
        <taxon>Blumeria</taxon>
    </lineage>
</organism>
<feature type="compositionally biased region" description="Polar residues" evidence="3">
    <location>
        <begin position="379"/>
        <end position="401"/>
    </location>
</feature>
<name>A0A383UPM7_BLUHO</name>
<dbReference type="EMBL" id="UNSH01000042">
    <property type="protein sequence ID" value="SZF02283.1"/>
    <property type="molecule type" value="Genomic_DNA"/>
</dbReference>
<dbReference type="GO" id="GO:0016787">
    <property type="term" value="F:hydrolase activity"/>
    <property type="evidence" value="ECO:0007669"/>
    <property type="project" value="UniProtKB-KW"/>
</dbReference>
<protein>
    <recommendedName>
        <fullName evidence="7">Candidate secreted effector protein</fullName>
    </recommendedName>
</protein>
<reference evidence="5 6" key="1">
    <citation type="submission" date="2017-11" db="EMBL/GenBank/DDBJ databases">
        <authorList>
            <person name="Kracher B."/>
        </authorList>
    </citation>
    <scope>NUCLEOTIDE SEQUENCE [LARGE SCALE GENOMIC DNA]</scope>
    <source>
        <strain evidence="5 6">RACE1</strain>
    </source>
</reference>
<dbReference type="GO" id="GO:0003723">
    <property type="term" value="F:RNA binding"/>
    <property type="evidence" value="ECO:0007669"/>
    <property type="project" value="InterPro"/>
</dbReference>
<dbReference type="Gene3D" id="3.10.450.30">
    <property type="entry name" value="Microbial ribonucleases"/>
    <property type="match status" value="1"/>
</dbReference>
<dbReference type="VEuPathDB" id="FungiDB:BLGHR1_13062"/>
<feature type="chain" id="PRO_5016747754" description="Candidate secreted effector protein" evidence="4">
    <location>
        <begin position="22"/>
        <end position="401"/>
    </location>
</feature>
<keyword evidence="1" id="KW-0540">Nuclease</keyword>
<feature type="region of interest" description="Disordered" evidence="3">
    <location>
        <begin position="377"/>
        <end position="401"/>
    </location>
</feature>
<evidence type="ECO:0008006" key="7">
    <source>
        <dbReference type="Google" id="ProtNLM"/>
    </source>
</evidence>
<dbReference type="Proteomes" id="UP000275772">
    <property type="component" value="Unassembled WGS sequence"/>
</dbReference>